<dbReference type="PROSITE" id="PS50213">
    <property type="entry name" value="FAS1"/>
    <property type="match status" value="1"/>
</dbReference>
<dbReference type="Pfam" id="PF02469">
    <property type="entry name" value="Fasciclin"/>
    <property type="match status" value="1"/>
</dbReference>
<evidence type="ECO:0000313" key="5">
    <source>
        <dbReference type="Proteomes" id="UP000297647"/>
    </source>
</evidence>
<dbReference type="InterPro" id="IPR000782">
    <property type="entry name" value="FAS1_domain"/>
</dbReference>
<dbReference type="EMBL" id="SPSB01000001">
    <property type="protein sequence ID" value="TFV97671.1"/>
    <property type="molecule type" value="Genomic_DNA"/>
</dbReference>
<dbReference type="AlphaFoldDB" id="A0A4Y9QYR7"/>
<feature type="compositionally biased region" description="Polar residues" evidence="1">
    <location>
        <begin position="26"/>
        <end position="43"/>
    </location>
</feature>
<keyword evidence="5" id="KW-1185">Reference proteome</keyword>
<evidence type="ECO:0000256" key="1">
    <source>
        <dbReference type="SAM" id="MobiDB-lite"/>
    </source>
</evidence>
<dbReference type="Gene3D" id="2.30.180.10">
    <property type="entry name" value="FAS1 domain"/>
    <property type="match status" value="1"/>
</dbReference>
<dbReference type="FunFam" id="2.30.180.10:FF:000032">
    <property type="entry name" value="Fasciclin domain-containing protein, putative"/>
    <property type="match status" value="1"/>
</dbReference>
<evidence type="ECO:0000313" key="4">
    <source>
        <dbReference type="EMBL" id="TFV97671.1"/>
    </source>
</evidence>
<dbReference type="GO" id="GO:0005615">
    <property type="term" value="C:extracellular space"/>
    <property type="evidence" value="ECO:0007669"/>
    <property type="project" value="TreeGrafter"/>
</dbReference>
<reference evidence="4 5" key="1">
    <citation type="submission" date="2019-03" db="EMBL/GenBank/DDBJ databases">
        <title>Algoriphagus sp. nov, a new strain isolated from root system soil of mangrove plant Kandelia.</title>
        <authorList>
            <person name="Yin Q."/>
            <person name="Wang K."/>
            <person name="Song Z."/>
        </authorList>
    </citation>
    <scope>NUCLEOTIDE SEQUENCE [LARGE SCALE GENOMIC DNA]</scope>
    <source>
        <strain evidence="4 5">XY-J91</strain>
    </source>
</reference>
<gene>
    <name evidence="4" type="ORF">E4S40_03225</name>
</gene>
<sequence length="188" mass="19607">MKTFKLLTAALLTLLVCACSNTSQTGSDASSNDAQSSHPQGQASVVDDVSDPNILQVAISSEPHSTLVAAVQAAQIEHVLVNAGPLTVFAPVNEAFDALPEGTLENLLKPENKGDLATILTRHAAPGSYDIEVLKREAQKGRKLYMATGDYLEVTIEGGNVSVGGARIVASVPASNGIIHVIEQVILP</sequence>
<proteinExistence type="predicted"/>
<evidence type="ECO:0000259" key="3">
    <source>
        <dbReference type="PROSITE" id="PS50213"/>
    </source>
</evidence>
<dbReference type="OrthoDB" id="1119934at2"/>
<feature type="chain" id="PRO_5021363022" evidence="2">
    <location>
        <begin position="26"/>
        <end position="188"/>
    </location>
</feature>
<dbReference type="SMART" id="SM00554">
    <property type="entry name" value="FAS1"/>
    <property type="match status" value="1"/>
</dbReference>
<evidence type="ECO:0000256" key="2">
    <source>
        <dbReference type="SAM" id="SignalP"/>
    </source>
</evidence>
<feature type="signal peptide" evidence="2">
    <location>
        <begin position="1"/>
        <end position="25"/>
    </location>
</feature>
<dbReference type="InterPro" id="IPR036378">
    <property type="entry name" value="FAS1_dom_sf"/>
</dbReference>
<feature type="region of interest" description="Disordered" evidence="1">
    <location>
        <begin position="26"/>
        <end position="46"/>
    </location>
</feature>
<dbReference type="InterPro" id="IPR050904">
    <property type="entry name" value="Adhesion/Biosynth-related"/>
</dbReference>
<name>A0A4Y9QYR7_9BACT</name>
<comment type="caution">
    <text evidence="4">The sequence shown here is derived from an EMBL/GenBank/DDBJ whole genome shotgun (WGS) entry which is preliminary data.</text>
</comment>
<dbReference type="PROSITE" id="PS51257">
    <property type="entry name" value="PROKAR_LIPOPROTEIN"/>
    <property type="match status" value="1"/>
</dbReference>
<dbReference type="Proteomes" id="UP000297647">
    <property type="component" value="Unassembled WGS sequence"/>
</dbReference>
<dbReference type="SUPFAM" id="SSF82153">
    <property type="entry name" value="FAS1 domain"/>
    <property type="match status" value="1"/>
</dbReference>
<dbReference type="PANTHER" id="PTHR10900">
    <property type="entry name" value="PERIOSTIN-RELATED"/>
    <property type="match status" value="1"/>
</dbReference>
<protein>
    <submittedName>
        <fullName evidence="4">Fasciclin domain-containing protein</fullName>
    </submittedName>
</protein>
<feature type="domain" description="FAS1" evidence="3">
    <location>
        <begin position="51"/>
        <end position="186"/>
    </location>
</feature>
<accession>A0A4Y9QYR7</accession>
<organism evidence="4 5">
    <name type="scientific">Algoriphagus kandeliae</name>
    <dbReference type="NCBI Taxonomy" id="2562278"/>
    <lineage>
        <taxon>Bacteria</taxon>
        <taxon>Pseudomonadati</taxon>
        <taxon>Bacteroidota</taxon>
        <taxon>Cytophagia</taxon>
        <taxon>Cytophagales</taxon>
        <taxon>Cyclobacteriaceae</taxon>
        <taxon>Algoriphagus</taxon>
    </lineage>
</organism>
<dbReference type="PANTHER" id="PTHR10900:SF77">
    <property type="entry name" value="FI19380P1"/>
    <property type="match status" value="1"/>
</dbReference>
<keyword evidence="2" id="KW-0732">Signal</keyword>